<gene>
    <name evidence="3" type="ORF">BaRGS_00015128</name>
</gene>
<dbReference type="InterPro" id="IPR001584">
    <property type="entry name" value="Integrase_cat-core"/>
</dbReference>
<feature type="region of interest" description="Disordered" evidence="1">
    <location>
        <begin position="222"/>
        <end position="319"/>
    </location>
</feature>
<feature type="compositionally biased region" description="Low complexity" evidence="1">
    <location>
        <begin position="342"/>
        <end position="353"/>
    </location>
</feature>
<feature type="compositionally biased region" description="Basic and acidic residues" evidence="1">
    <location>
        <begin position="290"/>
        <end position="305"/>
    </location>
</feature>
<evidence type="ECO:0000259" key="2">
    <source>
        <dbReference type="PROSITE" id="PS50994"/>
    </source>
</evidence>
<dbReference type="PANTHER" id="PTHR37984:SF5">
    <property type="entry name" value="PROTEIN NYNRIN-LIKE"/>
    <property type="match status" value="1"/>
</dbReference>
<reference evidence="3 4" key="1">
    <citation type="journal article" date="2023" name="Sci. Data">
        <title>Genome assembly of the Korean intertidal mud-creeper Batillaria attramentaria.</title>
        <authorList>
            <person name="Patra A.K."/>
            <person name="Ho P.T."/>
            <person name="Jun S."/>
            <person name="Lee S.J."/>
            <person name="Kim Y."/>
            <person name="Won Y.J."/>
        </authorList>
    </citation>
    <scope>NUCLEOTIDE SEQUENCE [LARGE SCALE GENOMIC DNA]</scope>
    <source>
        <strain evidence="3">Wonlab-2016</strain>
    </source>
</reference>
<dbReference type="InterPro" id="IPR054465">
    <property type="entry name" value="Integrase_p58-like_C"/>
</dbReference>
<evidence type="ECO:0000256" key="1">
    <source>
        <dbReference type="SAM" id="MobiDB-lite"/>
    </source>
</evidence>
<dbReference type="Gene3D" id="3.30.420.10">
    <property type="entry name" value="Ribonuclease H-like superfamily/Ribonuclease H"/>
    <property type="match status" value="1"/>
</dbReference>
<dbReference type="InterPro" id="IPR050951">
    <property type="entry name" value="Retrovirus_Pol_polyprotein"/>
</dbReference>
<dbReference type="EMBL" id="JACVVK020000091">
    <property type="protein sequence ID" value="KAK7493616.1"/>
    <property type="molecule type" value="Genomic_DNA"/>
</dbReference>
<proteinExistence type="predicted"/>
<feature type="compositionally biased region" description="Polar residues" evidence="1">
    <location>
        <begin position="354"/>
        <end position="364"/>
    </location>
</feature>
<protein>
    <recommendedName>
        <fullName evidence="2">Integrase catalytic domain-containing protein</fullName>
    </recommendedName>
</protein>
<comment type="caution">
    <text evidence="3">The sequence shown here is derived from an EMBL/GenBank/DDBJ whole genome shotgun (WGS) entry which is preliminary data.</text>
</comment>
<dbReference type="PANTHER" id="PTHR37984">
    <property type="entry name" value="PROTEIN CBG26694"/>
    <property type="match status" value="1"/>
</dbReference>
<dbReference type="Proteomes" id="UP001519460">
    <property type="component" value="Unassembled WGS sequence"/>
</dbReference>
<dbReference type="SUPFAM" id="SSF53098">
    <property type="entry name" value="Ribonuclease H-like"/>
    <property type="match status" value="1"/>
</dbReference>
<dbReference type="InterPro" id="IPR012337">
    <property type="entry name" value="RNaseH-like_sf"/>
</dbReference>
<name>A0ABD0L275_9CAEN</name>
<dbReference type="AlphaFoldDB" id="A0ABD0L275"/>
<feature type="region of interest" description="Disordered" evidence="1">
    <location>
        <begin position="336"/>
        <end position="377"/>
    </location>
</feature>
<dbReference type="InterPro" id="IPR036397">
    <property type="entry name" value="RNaseH_sf"/>
</dbReference>
<dbReference type="PROSITE" id="PS50994">
    <property type="entry name" value="INTEGRASE"/>
    <property type="match status" value="1"/>
</dbReference>
<feature type="compositionally biased region" description="Acidic residues" evidence="1">
    <location>
        <begin position="229"/>
        <end position="240"/>
    </location>
</feature>
<keyword evidence="4" id="KW-1185">Reference proteome</keyword>
<accession>A0ABD0L275</accession>
<feature type="domain" description="Integrase catalytic" evidence="2">
    <location>
        <begin position="1"/>
        <end position="76"/>
    </location>
</feature>
<dbReference type="Pfam" id="PF22938">
    <property type="entry name" value="Integrase_p58_C"/>
    <property type="match status" value="1"/>
</dbReference>
<feature type="compositionally biased region" description="Basic and acidic residues" evidence="1">
    <location>
        <begin position="263"/>
        <end position="282"/>
    </location>
</feature>
<evidence type="ECO:0000313" key="4">
    <source>
        <dbReference type="Proteomes" id="UP001519460"/>
    </source>
</evidence>
<evidence type="ECO:0000313" key="3">
    <source>
        <dbReference type="EMBL" id="KAK7493616.1"/>
    </source>
</evidence>
<sequence length="393" mass="45293">MTELLEIKQTRTCPFRPQSDGQVERMNRSLIDMLAKFCSHQQEDWDTHLPYLFCAYRCTPHESTGCSPNLLMFGREITLPIDLMYDADPTSTTPCTVEYVEWIRQAAQENFERVRDCLERSARRQKRNYDKGAVQRHFAVGDWVLRFYPPNMSKSKLNPKYIGPYLVTAKLSEVTYRVQRSRHSNPLVLHADHLKRFHSESLPASWLPKVDKIADKTRDQANQTCFGDGDTDTETSEDEATSPGLDTALPLPLGIAAAVVNTPERRDEPPRHNHRDHRDRPPTTKRLNQNRREPDQHQKPTERSSRPHSYRPRPEPTYSPRNECCCCCQKHGHHRTKSTNRATQTKKTETAQAPSSTMSTTQGRQPRESYQPVAEDLTPPCSSFLDLICFETE</sequence>
<organism evidence="3 4">
    <name type="scientific">Batillaria attramentaria</name>
    <dbReference type="NCBI Taxonomy" id="370345"/>
    <lineage>
        <taxon>Eukaryota</taxon>
        <taxon>Metazoa</taxon>
        <taxon>Spiralia</taxon>
        <taxon>Lophotrochozoa</taxon>
        <taxon>Mollusca</taxon>
        <taxon>Gastropoda</taxon>
        <taxon>Caenogastropoda</taxon>
        <taxon>Sorbeoconcha</taxon>
        <taxon>Cerithioidea</taxon>
        <taxon>Batillariidae</taxon>
        <taxon>Batillaria</taxon>
    </lineage>
</organism>